<proteinExistence type="predicted"/>
<dbReference type="EMBL" id="VHIF01000001">
    <property type="protein sequence ID" value="TQO38590.1"/>
    <property type="molecule type" value="Genomic_DNA"/>
</dbReference>
<sequence>MKSELKRISSEEEFQGVYKLFNGEKTIEELKWLYTDPENSKSFNAYLAKNGNDEVIGVIGYQTSIFKQGKKEFIGVTGFDWKVAPNIKGLHGVLLIKKIFDHGNFFYSMGSTQVAMKFYDLLKFKKVNTYTKYFKILNLNEYNESLKKVSLKRRIGFLGLLWPTLRKSRSKRMLHKDFVFEKYENNFTSPVHYDKIFQKKITKNYIEWLLRCPSLDSYAFVIKKNDVYLGTCVLYIQNVNGINIGRIVHLPFLGYDIKNWVSALDKCLLFFKMKKCAAVTGIASHEMNHQGYKKTGFIGNRLTSRSIYVKDVDQKLKKIELGCWFLQFSEGDMPILGF</sequence>
<keyword evidence="2" id="KW-1185">Reference proteome</keyword>
<organism evidence="1 2">
    <name type="scientific">Arenibacter algicola</name>
    <dbReference type="NCBI Taxonomy" id="616991"/>
    <lineage>
        <taxon>Bacteria</taxon>
        <taxon>Pseudomonadati</taxon>
        <taxon>Bacteroidota</taxon>
        <taxon>Flavobacteriia</taxon>
        <taxon>Flavobacteriales</taxon>
        <taxon>Flavobacteriaceae</taxon>
        <taxon>Arenibacter</taxon>
    </lineage>
</organism>
<gene>
    <name evidence="1" type="ORF">GQ41_3246</name>
</gene>
<evidence type="ECO:0000313" key="1">
    <source>
        <dbReference type="EMBL" id="TQO38590.1"/>
    </source>
</evidence>
<accession>A0ABY3AHR9</accession>
<evidence type="ECO:0008006" key="3">
    <source>
        <dbReference type="Google" id="ProtNLM"/>
    </source>
</evidence>
<comment type="caution">
    <text evidence="1">The sequence shown here is derived from an EMBL/GenBank/DDBJ whole genome shotgun (WGS) entry which is preliminary data.</text>
</comment>
<evidence type="ECO:0000313" key="2">
    <source>
        <dbReference type="Proteomes" id="UP000315363"/>
    </source>
</evidence>
<dbReference type="Proteomes" id="UP000315363">
    <property type="component" value="Unassembled WGS sequence"/>
</dbReference>
<protein>
    <recommendedName>
        <fullName evidence="3">GNAT family N-acetyltransferase</fullName>
    </recommendedName>
</protein>
<reference evidence="1 2" key="1">
    <citation type="submission" date="2019-06" db="EMBL/GenBank/DDBJ databases">
        <title>A large-scale integrated study on North Sea by COGITO (Coastal Microbe Genomic &amp; Taxonomic Observatory).</title>
        <authorList>
            <person name="Teeling H."/>
        </authorList>
    </citation>
    <scope>NUCLEOTIDE SEQUENCE [LARGE SCALE GENOMIC DNA]</scope>
    <source>
        <strain evidence="1 2">MAR_2009_79</strain>
    </source>
</reference>
<name>A0ABY3AHR9_9FLAO</name>
<dbReference type="RefSeq" id="WP_142190163.1">
    <property type="nucleotide sequence ID" value="NZ_VHIF01000001.1"/>
</dbReference>